<gene>
    <name evidence="2" type="ORF">L345_15787</name>
</gene>
<name>V8N9A9_OPHHA</name>
<feature type="region of interest" description="Disordered" evidence="1">
    <location>
        <begin position="1"/>
        <end position="21"/>
    </location>
</feature>
<comment type="caution">
    <text evidence="2">The sequence shown here is derived from an EMBL/GenBank/DDBJ whole genome shotgun (WGS) entry which is preliminary data.</text>
</comment>
<organism evidence="2 3">
    <name type="scientific">Ophiophagus hannah</name>
    <name type="common">King cobra</name>
    <name type="synonym">Naja hannah</name>
    <dbReference type="NCBI Taxonomy" id="8665"/>
    <lineage>
        <taxon>Eukaryota</taxon>
        <taxon>Metazoa</taxon>
        <taxon>Chordata</taxon>
        <taxon>Craniata</taxon>
        <taxon>Vertebrata</taxon>
        <taxon>Euteleostomi</taxon>
        <taxon>Lepidosauria</taxon>
        <taxon>Squamata</taxon>
        <taxon>Bifurcata</taxon>
        <taxon>Unidentata</taxon>
        <taxon>Episquamata</taxon>
        <taxon>Toxicofera</taxon>
        <taxon>Serpentes</taxon>
        <taxon>Colubroidea</taxon>
        <taxon>Elapidae</taxon>
        <taxon>Elapinae</taxon>
        <taxon>Ophiophagus</taxon>
    </lineage>
</organism>
<accession>V8N9A9</accession>
<proteinExistence type="predicted"/>
<evidence type="ECO:0000256" key="1">
    <source>
        <dbReference type="SAM" id="MobiDB-lite"/>
    </source>
</evidence>
<evidence type="ECO:0000313" key="3">
    <source>
        <dbReference type="Proteomes" id="UP000018936"/>
    </source>
</evidence>
<dbReference type="EMBL" id="AZIM01006655">
    <property type="protein sequence ID" value="ETE58491.1"/>
    <property type="molecule type" value="Genomic_DNA"/>
</dbReference>
<dbReference type="AlphaFoldDB" id="V8N9A9"/>
<keyword evidence="3" id="KW-1185">Reference proteome</keyword>
<sequence>MAPMKMERWTERTQENREAETQISEMTEMTEIMEITEYAAKGPRISPVPAKRLLCSRTSNDPTCSALDGDGGSRYNLWLDFTLFPVIE</sequence>
<feature type="compositionally biased region" description="Basic and acidic residues" evidence="1">
    <location>
        <begin position="1"/>
        <end position="20"/>
    </location>
</feature>
<dbReference type="Proteomes" id="UP000018936">
    <property type="component" value="Unassembled WGS sequence"/>
</dbReference>
<evidence type="ECO:0000313" key="2">
    <source>
        <dbReference type="EMBL" id="ETE58491.1"/>
    </source>
</evidence>
<protein>
    <submittedName>
        <fullName evidence="2">Uncharacterized protein</fullName>
    </submittedName>
</protein>
<reference evidence="2 3" key="1">
    <citation type="journal article" date="2013" name="Proc. Natl. Acad. Sci. U.S.A.">
        <title>The king cobra genome reveals dynamic gene evolution and adaptation in the snake venom system.</title>
        <authorList>
            <person name="Vonk F.J."/>
            <person name="Casewell N.R."/>
            <person name="Henkel C.V."/>
            <person name="Heimberg A.M."/>
            <person name="Jansen H.J."/>
            <person name="McCleary R.J."/>
            <person name="Kerkkamp H.M."/>
            <person name="Vos R.A."/>
            <person name="Guerreiro I."/>
            <person name="Calvete J.J."/>
            <person name="Wuster W."/>
            <person name="Woods A.E."/>
            <person name="Logan J.M."/>
            <person name="Harrison R.A."/>
            <person name="Castoe T.A."/>
            <person name="de Koning A.P."/>
            <person name="Pollock D.D."/>
            <person name="Yandell M."/>
            <person name="Calderon D."/>
            <person name="Renjifo C."/>
            <person name="Currier R.B."/>
            <person name="Salgado D."/>
            <person name="Pla D."/>
            <person name="Sanz L."/>
            <person name="Hyder A.S."/>
            <person name="Ribeiro J.M."/>
            <person name="Arntzen J.W."/>
            <person name="van den Thillart G.E."/>
            <person name="Boetzer M."/>
            <person name="Pirovano W."/>
            <person name="Dirks R.P."/>
            <person name="Spaink H.P."/>
            <person name="Duboule D."/>
            <person name="McGlinn E."/>
            <person name="Kini R.M."/>
            <person name="Richardson M.K."/>
        </authorList>
    </citation>
    <scope>NUCLEOTIDE SEQUENCE</scope>
    <source>
        <tissue evidence="2">Blood</tissue>
    </source>
</reference>